<comment type="caution">
    <text evidence="1">The sequence shown here is derived from an EMBL/GenBank/DDBJ whole genome shotgun (WGS) entry which is preliminary data.</text>
</comment>
<reference evidence="1 2" key="1">
    <citation type="journal article" date="2020" name="IScience">
        <title>Genome Sequencing of the Endangered Kingdonia uniflora (Circaeasteraceae, Ranunculales) Reveals Potential Mechanisms of Evolutionary Specialization.</title>
        <authorList>
            <person name="Sun Y."/>
            <person name="Deng T."/>
            <person name="Zhang A."/>
            <person name="Moore M.J."/>
            <person name="Landis J.B."/>
            <person name="Lin N."/>
            <person name="Zhang H."/>
            <person name="Zhang X."/>
            <person name="Huang J."/>
            <person name="Zhang X."/>
            <person name="Sun H."/>
            <person name="Wang H."/>
        </authorList>
    </citation>
    <scope>NUCLEOTIDE SEQUENCE [LARGE SCALE GENOMIC DNA]</scope>
    <source>
        <strain evidence="1">TB1705</strain>
        <tissue evidence="1">Leaf</tissue>
    </source>
</reference>
<sequence length="321" mass="35748">MLSQFVEVGSVRRLGRAFEYARIAFTQSRFSIFRDSSRNPFAKASRVSVLDFLKLNNAPTLTTLSLLKEGEIGDVDGYRVECVRHKRLSHQEWARLHDYCPGFPAAAFITDILVTVAERPINAPSNPLELTASLITLLLFERSVEGYLRLYADPFLKVVRRKIEAQGILEFENVGFMVYVTVFAEFRSTKFWRHFDSQKFGAIRVVEMAPRVGGWARTDANDMMRGRLGNSKVVWTCVWHVVSAAFPKPLSSRMASGMSGGAEGGVRRIFCWVNPEVDRACLGNSTMNAFGTGGDSAQLPMPGGGFHALGFVWHGGTPLLE</sequence>
<evidence type="ECO:0000313" key="2">
    <source>
        <dbReference type="Proteomes" id="UP000541444"/>
    </source>
</evidence>
<dbReference type="AlphaFoldDB" id="A0A7J7LFU8"/>
<dbReference type="Proteomes" id="UP000541444">
    <property type="component" value="Unassembled WGS sequence"/>
</dbReference>
<proteinExistence type="predicted"/>
<protein>
    <submittedName>
        <fullName evidence="1">Uncharacterized protein</fullName>
    </submittedName>
</protein>
<dbReference type="EMBL" id="JACGCM010002327">
    <property type="protein sequence ID" value="KAF6141409.1"/>
    <property type="molecule type" value="Genomic_DNA"/>
</dbReference>
<accession>A0A7J7LFU8</accession>
<keyword evidence="2" id="KW-1185">Reference proteome</keyword>
<gene>
    <name evidence="1" type="ORF">GIB67_021225</name>
</gene>
<name>A0A7J7LFU8_9MAGN</name>
<organism evidence="1 2">
    <name type="scientific">Kingdonia uniflora</name>
    <dbReference type="NCBI Taxonomy" id="39325"/>
    <lineage>
        <taxon>Eukaryota</taxon>
        <taxon>Viridiplantae</taxon>
        <taxon>Streptophyta</taxon>
        <taxon>Embryophyta</taxon>
        <taxon>Tracheophyta</taxon>
        <taxon>Spermatophyta</taxon>
        <taxon>Magnoliopsida</taxon>
        <taxon>Ranunculales</taxon>
        <taxon>Circaeasteraceae</taxon>
        <taxon>Kingdonia</taxon>
    </lineage>
</organism>
<evidence type="ECO:0000313" key="1">
    <source>
        <dbReference type="EMBL" id="KAF6141409.1"/>
    </source>
</evidence>